<dbReference type="InterPro" id="IPR051988">
    <property type="entry name" value="HRR_RAD51_Paralog"/>
</dbReference>
<comment type="caution">
    <text evidence="4">The sequence shown here is derived from an EMBL/GenBank/DDBJ whole genome shotgun (WGS) entry which is preliminary data.</text>
</comment>
<dbReference type="EMBL" id="JAWWNJ010000002">
    <property type="protein sequence ID" value="KAK7061455.1"/>
    <property type="molecule type" value="Genomic_DNA"/>
</dbReference>
<dbReference type="InterPro" id="IPR020588">
    <property type="entry name" value="RecA_ATP-bd"/>
</dbReference>
<evidence type="ECO:0000256" key="1">
    <source>
        <dbReference type="ARBA" id="ARBA00004123"/>
    </source>
</evidence>
<dbReference type="PANTHER" id="PTHR46457:SF1">
    <property type="entry name" value="DNA REPAIR PROTEIN RAD51 HOMOLOG 4"/>
    <property type="match status" value="1"/>
</dbReference>
<dbReference type="GO" id="GO:0033063">
    <property type="term" value="C:Rad51B-Rad51C-Rad51D-XRCC2 complex"/>
    <property type="evidence" value="ECO:0007669"/>
    <property type="project" value="TreeGrafter"/>
</dbReference>
<dbReference type="SUPFAM" id="SSF52540">
    <property type="entry name" value="P-loop containing nucleoside triphosphate hydrolases"/>
    <property type="match status" value="1"/>
</dbReference>
<evidence type="ECO:0000313" key="4">
    <source>
        <dbReference type="EMBL" id="KAK7061455.1"/>
    </source>
</evidence>
<feature type="domain" description="RecA family profile 1" evidence="3">
    <location>
        <begin position="80"/>
        <end position="251"/>
    </location>
</feature>
<accession>A0AAW0EAH0</accession>
<reference evidence="4 5" key="1">
    <citation type="journal article" date="2024" name="J Genomics">
        <title>Draft genome sequencing and assembly of Favolaschia claudopus CIRM-BRFM 2984 isolated from oak limbs.</title>
        <authorList>
            <person name="Navarro D."/>
            <person name="Drula E."/>
            <person name="Chaduli D."/>
            <person name="Cazenave R."/>
            <person name="Ahrendt S."/>
            <person name="Wang J."/>
            <person name="Lipzen A."/>
            <person name="Daum C."/>
            <person name="Barry K."/>
            <person name="Grigoriev I.V."/>
            <person name="Favel A."/>
            <person name="Rosso M.N."/>
            <person name="Martin F."/>
        </authorList>
    </citation>
    <scope>NUCLEOTIDE SEQUENCE [LARGE SCALE GENOMIC DNA]</scope>
    <source>
        <strain evidence="4 5">CIRM-BRFM 2984</strain>
    </source>
</reference>
<dbReference type="GO" id="GO:0003697">
    <property type="term" value="F:single-stranded DNA binding"/>
    <property type="evidence" value="ECO:0007669"/>
    <property type="project" value="TreeGrafter"/>
</dbReference>
<dbReference type="PROSITE" id="PS50162">
    <property type="entry name" value="RECA_2"/>
    <property type="match status" value="1"/>
</dbReference>
<dbReference type="Pfam" id="PF08423">
    <property type="entry name" value="Rad51"/>
    <property type="match status" value="1"/>
</dbReference>
<evidence type="ECO:0000259" key="3">
    <source>
        <dbReference type="PROSITE" id="PS50162"/>
    </source>
</evidence>
<dbReference type="GO" id="GO:0042148">
    <property type="term" value="P:DNA strand invasion"/>
    <property type="evidence" value="ECO:0007669"/>
    <property type="project" value="TreeGrafter"/>
</dbReference>
<dbReference type="InterPro" id="IPR027417">
    <property type="entry name" value="P-loop_NTPase"/>
</dbReference>
<dbReference type="GO" id="GO:0140664">
    <property type="term" value="F:ATP-dependent DNA damage sensor activity"/>
    <property type="evidence" value="ECO:0007669"/>
    <property type="project" value="InterPro"/>
</dbReference>
<keyword evidence="5" id="KW-1185">Reference proteome</keyword>
<evidence type="ECO:0000313" key="5">
    <source>
        <dbReference type="Proteomes" id="UP001362999"/>
    </source>
</evidence>
<dbReference type="AlphaFoldDB" id="A0AAW0EAH0"/>
<gene>
    <name evidence="4" type="ORF">R3P38DRAFT_2829618</name>
</gene>
<dbReference type="Gene3D" id="3.40.50.300">
    <property type="entry name" value="P-loop containing nucleotide triphosphate hydrolases"/>
    <property type="match status" value="1"/>
</dbReference>
<organism evidence="4 5">
    <name type="scientific">Favolaschia claudopus</name>
    <dbReference type="NCBI Taxonomy" id="2862362"/>
    <lineage>
        <taxon>Eukaryota</taxon>
        <taxon>Fungi</taxon>
        <taxon>Dikarya</taxon>
        <taxon>Basidiomycota</taxon>
        <taxon>Agaricomycotina</taxon>
        <taxon>Agaricomycetes</taxon>
        <taxon>Agaricomycetidae</taxon>
        <taxon>Agaricales</taxon>
        <taxon>Marasmiineae</taxon>
        <taxon>Mycenaceae</taxon>
        <taxon>Favolaschia</taxon>
    </lineage>
</organism>
<dbReference type="GO" id="GO:0000724">
    <property type="term" value="P:double-strand break repair via homologous recombination"/>
    <property type="evidence" value="ECO:0007669"/>
    <property type="project" value="TreeGrafter"/>
</dbReference>
<dbReference type="GO" id="GO:0000723">
    <property type="term" value="P:telomere maintenance"/>
    <property type="evidence" value="ECO:0007669"/>
    <property type="project" value="TreeGrafter"/>
</dbReference>
<dbReference type="Proteomes" id="UP001362999">
    <property type="component" value="Unassembled WGS sequence"/>
</dbReference>
<keyword evidence="4" id="KW-0378">Hydrolase</keyword>
<dbReference type="InterPro" id="IPR013632">
    <property type="entry name" value="Rad51_C"/>
</dbReference>
<dbReference type="GO" id="GO:0000400">
    <property type="term" value="F:four-way junction DNA binding"/>
    <property type="evidence" value="ECO:0007669"/>
    <property type="project" value="TreeGrafter"/>
</dbReference>
<sequence length="335" mass="36009">MRLAALPSLPANLVSSLESCGIITEIDLLFSASTLEILRRLTPGNTSLQELERFKALVANSVSAPGHSAAELSKETEEEEEDALLSGIPQLDEILSGLTLPGRLIEVSGDKKSGKSSLLLHLVLRHLVHCPGSNVLWVDTTGDFSAVRAADILASSYDSDASLTLDRLEVSAAFDVDALHEILEELRSSLCSGIAPPPRTRALVVDTITPLLGPFLSPVSSQGHAIMTSTMQRLRGFAQAFSMTVFVVNDSVAFSPYIPGSASNTPHIRKPALGPSFTFLADATLWLVNCEGGATNKRNENASNCTKHIAQVYRSKVTTSQIWRSFEMRQGIISP</sequence>
<dbReference type="PANTHER" id="PTHR46457">
    <property type="entry name" value="DNA REPAIR PROTEIN RAD51 HOMOLOG 4"/>
    <property type="match status" value="1"/>
</dbReference>
<keyword evidence="2" id="KW-0539">Nucleus</keyword>
<dbReference type="GO" id="GO:0005524">
    <property type="term" value="F:ATP binding"/>
    <property type="evidence" value="ECO:0007669"/>
    <property type="project" value="InterPro"/>
</dbReference>
<proteinExistence type="predicted"/>
<comment type="subcellular location">
    <subcellularLocation>
        <location evidence="1">Nucleus</location>
    </subcellularLocation>
</comment>
<dbReference type="GO" id="GO:0005657">
    <property type="term" value="C:replication fork"/>
    <property type="evidence" value="ECO:0007669"/>
    <property type="project" value="TreeGrafter"/>
</dbReference>
<dbReference type="GO" id="GO:0005815">
    <property type="term" value="C:microtubule organizing center"/>
    <property type="evidence" value="ECO:0007669"/>
    <property type="project" value="TreeGrafter"/>
</dbReference>
<dbReference type="GO" id="GO:0007131">
    <property type="term" value="P:reciprocal meiotic recombination"/>
    <property type="evidence" value="ECO:0007669"/>
    <property type="project" value="TreeGrafter"/>
</dbReference>
<dbReference type="GO" id="GO:0016787">
    <property type="term" value="F:hydrolase activity"/>
    <property type="evidence" value="ECO:0007669"/>
    <property type="project" value="UniProtKB-KW"/>
</dbReference>
<protein>
    <submittedName>
        <fullName evidence="4">P-loop containing nucleoside triphosphate hydrolase protein</fullName>
    </submittedName>
</protein>
<evidence type="ECO:0000256" key="2">
    <source>
        <dbReference type="ARBA" id="ARBA00023242"/>
    </source>
</evidence>
<name>A0AAW0EAH0_9AGAR</name>